<dbReference type="Pfam" id="PF01695">
    <property type="entry name" value="IstB_IS21"/>
    <property type="match status" value="1"/>
</dbReference>
<dbReference type="PANTHER" id="PTHR30050">
    <property type="entry name" value="CHROMOSOMAL REPLICATION INITIATOR PROTEIN DNAA"/>
    <property type="match status" value="1"/>
</dbReference>
<dbReference type="Proteomes" id="UP000190188">
    <property type="component" value="Unassembled WGS sequence"/>
</dbReference>
<dbReference type="SUPFAM" id="SSF52540">
    <property type="entry name" value="P-loop containing nucleoside triphosphate hydrolases"/>
    <property type="match status" value="1"/>
</dbReference>
<gene>
    <name evidence="2" type="ORF">BVG16_13650</name>
</gene>
<accession>A0A1T2XDD3</accession>
<dbReference type="PANTHER" id="PTHR30050:SF8">
    <property type="entry name" value="PRIMOSOMAL PROTEIN DNAI"/>
    <property type="match status" value="1"/>
</dbReference>
<evidence type="ECO:0000313" key="3">
    <source>
        <dbReference type="Proteomes" id="UP000190188"/>
    </source>
</evidence>
<keyword evidence="3" id="KW-1185">Reference proteome</keyword>
<reference evidence="2 3" key="1">
    <citation type="submission" date="2017-01" db="EMBL/GenBank/DDBJ databases">
        <title>Genome analysis of Paenibacillus selenitrireducens ES3-24.</title>
        <authorList>
            <person name="Xu D."/>
            <person name="Yao R."/>
            <person name="Zheng S."/>
        </authorList>
    </citation>
    <scope>NUCLEOTIDE SEQUENCE [LARGE SCALE GENOMIC DNA]</scope>
    <source>
        <strain evidence="2 3">ES3-24</strain>
    </source>
</reference>
<dbReference type="STRING" id="1324314.BVG16_13650"/>
<dbReference type="InterPro" id="IPR002611">
    <property type="entry name" value="IstB_ATP-bd"/>
</dbReference>
<proteinExistence type="predicted"/>
<dbReference type="GO" id="GO:0006260">
    <property type="term" value="P:DNA replication"/>
    <property type="evidence" value="ECO:0007669"/>
    <property type="project" value="TreeGrafter"/>
</dbReference>
<dbReference type="CDD" id="cd00009">
    <property type="entry name" value="AAA"/>
    <property type="match status" value="1"/>
</dbReference>
<name>A0A1T2XDD3_9BACL</name>
<dbReference type="EMBL" id="MSZX01000005">
    <property type="protein sequence ID" value="OPA77845.1"/>
    <property type="molecule type" value="Genomic_DNA"/>
</dbReference>
<dbReference type="Gene3D" id="3.40.50.300">
    <property type="entry name" value="P-loop containing nucleotide triphosphate hydrolases"/>
    <property type="match status" value="1"/>
</dbReference>
<comment type="caution">
    <text evidence="2">The sequence shown here is derived from an EMBL/GenBank/DDBJ whole genome shotgun (WGS) entry which is preliminary data.</text>
</comment>
<dbReference type="AlphaFoldDB" id="A0A1T2XDD3"/>
<evidence type="ECO:0000313" key="2">
    <source>
        <dbReference type="EMBL" id="OPA77845.1"/>
    </source>
</evidence>
<protein>
    <submittedName>
        <fullName evidence="2">DNA replication protein</fullName>
    </submittedName>
</protein>
<dbReference type="InterPro" id="IPR027417">
    <property type="entry name" value="P-loop_NTPase"/>
</dbReference>
<organism evidence="2 3">
    <name type="scientific">Paenibacillus selenitireducens</name>
    <dbReference type="NCBI Taxonomy" id="1324314"/>
    <lineage>
        <taxon>Bacteria</taxon>
        <taxon>Bacillati</taxon>
        <taxon>Bacillota</taxon>
        <taxon>Bacilli</taxon>
        <taxon>Bacillales</taxon>
        <taxon>Paenibacillaceae</taxon>
        <taxon>Paenibacillus</taxon>
    </lineage>
</organism>
<dbReference type="GO" id="GO:0005524">
    <property type="term" value="F:ATP binding"/>
    <property type="evidence" value="ECO:0007669"/>
    <property type="project" value="InterPro"/>
</dbReference>
<dbReference type="OrthoDB" id="61127at2"/>
<evidence type="ECO:0000259" key="1">
    <source>
        <dbReference type="Pfam" id="PF01695"/>
    </source>
</evidence>
<feature type="domain" description="IstB-like ATP-binding" evidence="1">
    <location>
        <begin position="137"/>
        <end position="292"/>
    </location>
</feature>
<sequence>MPNDYSKRLKGMREALNNHLDVIALKDSYPDRKAKENDLFHYAQSCTRCNSCPGLEDCQNEMPGHRLVPVPDQLKPDQLNFALRPCKLQEAKLKQQHIQKLIKCHNVKDYIKNSVFDDLDIDSQRRSAIVECIRFCNDFKPNETKKGLYLYGSYGVGKSRIAGAIANELAKQGVDVALVYVPDFLEEIKDSIKDNAVQQKVDALKNVTVLIFDDIGAEPNSNWTRDGIISSILNDRMEKFTTIYTSNLTLNELKSHFAKTAKEGIDPKKAERLLERIEPFVKVVPVIGRNRRRD</sequence>